<dbReference type="WBParaSite" id="ASIM_0001135701-mRNA-1">
    <property type="protein sequence ID" value="ASIM_0001135701-mRNA-1"/>
    <property type="gene ID" value="ASIM_0001135701"/>
</dbReference>
<proteinExistence type="predicted"/>
<reference evidence="2 3" key="2">
    <citation type="submission" date="2018-11" db="EMBL/GenBank/DDBJ databases">
        <authorList>
            <consortium name="Pathogen Informatics"/>
        </authorList>
    </citation>
    <scope>NUCLEOTIDE SEQUENCE [LARGE SCALE GENOMIC DNA]</scope>
</reference>
<dbReference type="GO" id="GO:0003677">
    <property type="term" value="F:DNA binding"/>
    <property type="evidence" value="ECO:0007669"/>
    <property type="project" value="InterPro"/>
</dbReference>
<evidence type="ECO:0000313" key="4">
    <source>
        <dbReference type="WBParaSite" id="ASIM_0001135701-mRNA-1"/>
    </source>
</evidence>
<reference evidence="4" key="1">
    <citation type="submission" date="2017-02" db="UniProtKB">
        <authorList>
            <consortium name="WormBaseParasite"/>
        </authorList>
    </citation>
    <scope>IDENTIFICATION</scope>
</reference>
<keyword evidence="3" id="KW-1185">Reference proteome</keyword>
<feature type="region of interest" description="Disordered" evidence="1">
    <location>
        <begin position="45"/>
        <end position="123"/>
    </location>
</feature>
<dbReference type="EMBL" id="UYRR01031026">
    <property type="protein sequence ID" value="VDK43920.1"/>
    <property type="molecule type" value="Genomic_DNA"/>
</dbReference>
<dbReference type="Pfam" id="PF02178">
    <property type="entry name" value="AT_hook"/>
    <property type="match status" value="2"/>
</dbReference>
<gene>
    <name evidence="2" type="ORF">ASIM_LOCUS10915</name>
</gene>
<accession>A0A0M3JTJ4</accession>
<feature type="compositionally biased region" description="Basic and acidic residues" evidence="1">
    <location>
        <begin position="76"/>
        <end position="107"/>
    </location>
</feature>
<sequence>MARQKGNVGLGKNGKRGRPRKVVAVADGNGVERNTEALQKAAKTIIKVKGKRGRPVGSTKKGKKRGRPPKAANKNAKNDNEHKHDLSDNNVENRADMETHQHNVDEREVGDDEDDNERSAESD</sequence>
<dbReference type="Proteomes" id="UP000267096">
    <property type="component" value="Unassembled WGS sequence"/>
</dbReference>
<dbReference type="InterPro" id="IPR017956">
    <property type="entry name" value="AT_hook_DNA-bd_motif"/>
</dbReference>
<feature type="region of interest" description="Disordered" evidence="1">
    <location>
        <begin position="1"/>
        <end position="32"/>
    </location>
</feature>
<dbReference type="AlphaFoldDB" id="A0A0M3JTJ4"/>
<evidence type="ECO:0000313" key="2">
    <source>
        <dbReference type="EMBL" id="VDK43920.1"/>
    </source>
</evidence>
<evidence type="ECO:0000313" key="3">
    <source>
        <dbReference type="Proteomes" id="UP000267096"/>
    </source>
</evidence>
<organism evidence="4">
    <name type="scientific">Anisakis simplex</name>
    <name type="common">Herring worm</name>
    <dbReference type="NCBI Taxonomy" id="6269"/>
    <lineage>
        <taxon>Eukaryota</taxon>
        <taxon>Metazoa</taxon>
        <taxon>Ecdysozoa</taxon>
        <taxon>Nematoda</taxon>
        <taxon>Chromadorea</taxon>
        <taxon>Rhabditida</taxon>
        <taxon>Spirurina</taxon>
        <taxon>Ascaridomorpha</taxon>
        <taxon>Ascaridoidea</taxon>
        <taxon>Anisakidae</taxon>
        <taxon>Anisakis</taxon>
        <taxon>Anisakis simplex complex</taxon>
    </lineage>
</organism>
<dbReference type="SMART" id="SM00384">
    <property type="entry name" value="AT_hook"/>
    <property type="match status" value="3"/>
</dbReference>
<feature type="compositionally biased region" description="Basic residues" evidence="1">
    <location>
        <begin position="46"/>
        <end position="68"/>
    </location>
</feature>
<protein>
    <submittedName>
        <fullName evidence="4">AT hook-like</fullName>
    </submittedName>
</protein>
<evidence type="ECO:0000256" key="1">
    <source>
        <dbReference type="SAM" id="MobiDB-lite"/>
    </source>
</evidence>
<name>A0A0M3JTJ4_ANISI</name>